<dbReference type="AlphaFoldDB" id="A0A2V2N266"/>
<feature type="domain" description="Fe/B12 periplasmic-binding" evidence="2">
    <location>
        <begin position="73"/>
        <end position="361"/>
    </location>
</feature>
<dbReference type="Pfam" id="PF01497">
    <property type="entry name" value="Peripla_BP_2"/>
    <property type="match status" value="1"/>
</dbReference>
<dbReference type="RefSeq" id="WP_109942203.1">
    <property type="nucleotide sequence ID" value="NZ_CP176366.1"/>
</dbReference>
<accession>A0A2V2N266</accession>
<keyword evidence="4" id="KW-1185">Reference proteome</keyword>
<evidence type="ECO:0000313" key="3">
    <source>
        <dbReference type="EMBL" id="PWR70237.1"/>
    </source>
</evidence>
<evidence type="ECO:0000256" key="1">
    <source>
        <dbReference type="SAM" id="Phobius"/>
    </source>
</evidence>
<proteinExistence type="predicted"/>
<dbReference type="SUPFAM" id="SSF53807">
    <property type="entry name" value="Helical backbone' metal receptor"/>
    <property type="match status" value="1"/>
</dbReference>
<keyword evidence="1" id="KW-0812">Transmembrane</keyword>
<dbReference type="PROSITE" id="PS50983">
    <property type="entry name" value="FE_B12_PBP"/>
    <property type="match status" value="1"/>
</dbReference>
<protein>
    <submittedName>
        <fullName evidence="3">Iron ABC transporter substrate-binding protein</fullName>
    </submittedName>
</protein>
<dbReference type="Proteomes" id="UP000245934">
    <property type="component" value="Unassembled WGS sequence"/>
</dbReference>
<dbReference type="OrthoDB" id="24039at2157"/>
<reference evidence="3 4" key="1">
    <citation type="submission" date="2018-05" db="EMBL/GenBank/DDBJ databases">
        <title>Draft genome of Methanospirillum stamsii Pt1.</title>
        <authorList>
            <person name="Dueholm M.S."/>
            <person name="Nielsen P.H."/>
            <person name="Bakmann L.F."/>
            <person name="Otzen D.E."/>
        </authorList>
    </citation>
    <scope>NUCLEOTIDE SEQUENCE [LARGE SCALE GENOMIC DNA]</scope>
    <source>
        <strain evidence="3 4">Pt1</strain>
    </source>
</reference>
<keyword evidence="1" id="KW-0472">Membrane</keyword>
<keyword evidence="1" id="KW-1133">Transmembrane helix</keyword>
<dbReference type="InterPro" id="IPR050902">
    <property type="entry name" value="ABC_Transporter_SBP"/>
</dbReference>
<evidence type="ECO:0000313" key="4">
    <source>
        <dbReference type="Proteomes" id="UP000245934"/>
    </source>
</evidence>
<dbReference type="InterPro" id="IPR002491">
    <property type="entry name" value="ABC_transptr_periplasmic_BD"/>
</dbReference>
<comment type="caution">
    <text evidence="3">The sequence shown here is derived from an EMBL/GenBank/DDBJ whole genome shotgun (WGS) entry which is preliminary data.</text>
</comment>
<dbReference type="GeneID" id="97607963"/>
<gene>
    <name evidence="3" type="ORF">DLD82_16350</name>
</gene>
<dbReference type="PANTHER" id="PTHR30535">
    <property type="entry name" value="VITAMIN B12-BINDING PROTEIN"/>
    <property type="match status" value="1"/>
</dbReference>
<organism evidence="3 4">
    <name type="scientific">Methanospirillum stamsii</name>
    <dbReference type="NCBI Taxonomy" id="1277351"/>
    <lineage>
        <taxon>Archaea</taxon>
        <taxon>Methanobacteriati</taxon>
        <taxon>Methanobacteriota</taxon>
        <taxon>Stenosarchaea group</taxon>
        <taxon>Methanomicrobia</taxon>
        <taxon>Methanomicrobiales</taxon>
        <taxon>Methanospirillaceae</taxon>
        <taxon>Methanospirillum</taxon>
    </lineage>
</organism>
<sequence>MSETKKSSGNIVHYLKKNDIQYFGGSMIADRKHALIVLLFISLFLVVIPASGDSISFTDALGREITLDKPAERIGFQFYGVGEALKIVGAWDKVVARDGYISDEQFYPGFENIPAINPESGEMDLDYEKIVEIHPDVMVIQNEEWYADKVKEAVETLDPEIKVVVLDFVNPNTMAENFIKLGQITGNNQKAQEFADYYAGIVSPIQKKAGQLSESEKPSVLIKAAGYSADQLCTYGSGMAGWENILAISGGKNAAHDLSFGFGDIDPEWLMSNDYDVLIDEIWNIYYPESFEYQASDPQNARAKGEELRNQIMSQEEFSGSTAVKNGDVYLVDHALFGTIRQVVLIPYLAKWLHPEMFGELNPEAIHQEYLDRFIGADYNLKDVGLFVYPE</sequence>
<dbReference type="PANTHER" id="PTHR30535:SF34">
    <property type="entry name" value="MOLYBDATE-BINDING PROTEIN MOLA"/>
    <property type="match status" value="1"/>
</dbReference>
<feature type="transmembrane region" description="Helical" evidence="1">
    <location>
        <begin position="34"/>
        <end position="52"/>
    </location>
</feature>
<dbReference type="EMBL" id="QGMZ01000045">
    <property type="protein sequence ID" value="PWR70237.1"/>
    <property type="molecule type" value="Genomic_DNA"/>
</dbReference>
<name>A0A2V2N266_9EURY</name>
<evidence type="ECO:0000259" key="2">
    <source>
        <dbReference type="PROSITE" id="PS50983"/>
    </source>
</evidence>
<dbReference type="Gene3D" id="3.40.50.1980">
    <property type="entry name" value="Nitrogenase molybdenum iron protein domain"/>
    <property type="match status" value="2"/>
</dbReference>